<evidence type="ECO:0000313" key="2">
    <source>
        <dbReference type="Proteomes" id="UP001597391"/>
    </source>
</evidence>
<comment type="caution">
    <text evidence="1">The sequence shown here is derived from an EMBL/GenBank/DDBJ whole genome shotgun (WGS) entry which is preliminary data.</text>
</comment>
<gene>
    <name evidence="1" type="ORF">ACFSYH_13260</name>
</gene>
<organism evidence="1 2">
    <name type="scientific">Populibacterium corticicola</name>
    <dbReference type="NCBI Taxonomy" id="1812826"/>
    <lineage>
        <taxon>Bacteria</taxon>
        <taxon>Bacillati</taxon>
        <taxon>Actinomycetota</taxon>
        <taxon>Actinomycetes</taxon>
        <taxon>Micrococcales</taxon>
        <taxon>Jonesiaceae</taxon>
        <taxon>Populibacterium</taxon>
    </lineage>
</organism>
<sequence length="54" mass="5260">MGAKGMLGVVVALVGAICLALYVGGLSSGTDCGCAPATPADETSEHEPLQLMPG</sequence>
<dbReference type="RefSeq" id="WP_377467611.1">
    <property type="nucleotide sequence ID" value="NZ_JBHUOP010000006.1"/>
</dbReference>
<dbReference type="Proteomes" id="UP001597391">
    <property type="component" value="Unassembled WGS sequence"/>
</dbReference>
<protein>
    <submittedName>
        <fullName evidence="1">Uncharacterized protein</fullName>
    </submittedName>
</protein>
<keyword evidence="2" id="KW-1185">Reference proteome</keyword>
<reference evidence="2" key="1">
    <citation type="journal article" date="2019" name="Int. J. Syst. Evol. Microbiol.">
        <title>The Global Catalogue of Microorganisms (GCM) 10K type strain sequencing project: providing services to taxonomists for standard genome sequencing and annotation.</title>
        <authorList>
            <consortium name="The Broad Institute Genomics Platform"/>
            <consortium name="The Broad Institute Genome Sequencing Center for Infectious Disease"/>
            <person name="Wu L."/>
            <person name="Ma J."/>
        </authorList>
    </citation>
    <scope>NUCLEOTIDE SEQUENCE [LARGE SCALE GENOMIC DNA]</scope>
    <source>
        <strain evidence="2">KCTC 33576</strain>
    </source>
</reference>
<proteinExistence type="predicted"/>
<evidence type="ECO:0000313" key="1">
    <source>
        <dbReference type="EMBL" id="MFD2841529.1"/>
    </source>
</evidence>
<name>A0ABW5XJC4_9MICO</name>
<accession>A0ABW5XJC4</accession>
<dbReference type="EMBL" id="JBHUOP010000006">
    <property type="protein sequence ID" value="MFD2841529.1"/>
    <property type="molecule type" value="Genomic_DNA"/>
</dbReference>